<dbReference type="PANTHER" id="PTHR44591:SF25">
    <property type="entry name" value="CHEMOTAXIS TWO-COMPONENT RESPONSE REGULATOR"/>
    <property type="match status" value="1"/>
</dbReference>
<accession>A0A2K8UHQ0</accession>
<dbReference type="AlphaFoldDB" id="A0A2K8UHQ0"/>
<dbReference type="InterPro" id="IPR011006">
    <property type="entry name" value="CheY-like_superfamily"/>
</dbReference>
<dbReference type="OrthoDB" id="9800897at2"/>
<keyword evidence="1 2" id="KW-0597">Phosphoprotein</keyword>
<evidence type="ECO:0000256" key="2">
    <source>
        <dbReference type="PROSITE-ProRule" id="PRU00169"/>
    </source>
</evidence>
<dbReference type="InterPro" id="IPR001789">
    <property type="entry name" value="Sig_transdc_resp-reg_receiver"/>
</dbReference>
<feature type="domain" description="Response regulatory" evidence="3">
    <location>
        <begin position="2"/>
        <end position="115"/>
    </location>
</feature>
<evidence type="ECO:0000313" key="5">
    <source>
        <dbReference type="Proteomes" id="UP000232638"/>
    </source>
</evidence>
<keyword evidence="5" id="KW-1185">Reference proteome</keyword>
<dbReference type="SUPFAM" id="SSF52172">
    <property type="entry name" value="CheY-like"/>
    <property type="match status" value="1"/>
</dbReference>
<dbReference type="SMART" id="SM00448">
    <property type="entry name" value="REC"/>
    <property type="match status" value="1"/>
</dbReference>
<evidence type="ECO:0000256" key="1">
    <source>
        <dbReference type="ARBA" id="ARBA00022553"/>
    </source>
</evidence>
<organism evidence="4 5">
    <name type="scientific">Candidatus Thiodictyon syntrophicum</name>
    <dbReference type="NCBI Taxonomy" id="1166950"/>
    <lineage>
        <taxon>Bacteria</taxon>
        <taxon>Pseudomonadati</taxon>
        <taxon>Pseudomonadota</taxon>
        <taxon>Gammaproteobacteria</taxon>
        <taxon>Chromatiales</taxon>
        <taxon>Chromatiaceae</taxon>
        <taxon>Thiodictyon</taxon>
    </lineage>
</organism>
<dbReference type="EMBL" id="CP020370">
    <property type="protein sequence ID" value="AUB84641.1"/>
    <property type="molecule type" value="Genomic_DNA"/>
</dbReference>
<dbReference type="GO" id="GO:0000160">
    <property type="term" value="P:phosphorelay signal transduction system"/>
    <property type="evidence" value="ECO:0007669"/>
    <property type="project" value="InterPro"/>
</dbReference>
<name>A0A2K8UHQ0_9GAMM</name>
<dbReference type="RefSeq" id="WP_100922294.1">
    <property type="nucleotide sequence ID" value="NZ_CP020370.1"/>
</dbReference>
<evidence type="ECO:0000313" key="4">
    <source>
        <dbReference type="EMBL" id="AUB84641.1"/>
    </source>
</evidence>
<feature type="modified residue" description="4-aspartylphosphate" evidence="2">
    <location>
        <position position="52"/>
    </location>
</feature>
<gene>
    <name evidence="4" type="ORF">THSYN_04310</name>
</gene>
<dbReference type="Gene3D" id="3.40.50.2300">
    <property type="match status" value="1"/>
</dbReference>
<dbReference type="PANTHER" id="PTHR44591">
    <property type="entry name" value="STRESS RESPONSE REGULATOR PROTEIN 1"/>
    <property type="match status" value="1"/>
</dbReference>
<reference evidence="4 5" key="1">
    <citation type="submission" date="2017-03" db="EMBL/GenBank/DDBJ databases">
        <title>Complete genome sequence of Candidatus 'Thiodictyon syntrophicum' sp. nov. strain Cad16T, a photolithoautotroph purple sulfur bacterium isolated from an alpine meromictic lake.</title>
        <authorList>
            <person name="Luedin S.M."/>
            <person name="Pothier J.F."/>
            <person name="Danza F."/>
            <person name="Storelli N."/>
            <person name="Wittwer M."/>
            <person name="Tonolla M."/>
        </authorList>
    </citation>
    <scope>NUCLEOTIDE SEQUENCE [LARGE SCALE GENOMIC DNA]</scope>
    <source>
        <strain evidence="4 5">Cad16T</strain>
    </source>
</reference>
<dbReference type="Pfam" id="PF00072">
    <property type="entry name" value="Response_reg"/>
    <property type="match status" value="1"/>
</dbReference>
<dbReference type="CDD" id="cd00156">
    <property type="entry name" value="REC"/>
    <property type="match status" value="1"/>
</dbReference>
<dbReference type="KEGG" id="tsy:THSYN_04310"/>
<proteinExistence type="predicted"/>
<dbReference type="Proteomes" id="UP000232638">
    <property type="component" value="Chromosome"/>
</dbReference>
<evidence type="ECO:0000259" key="3">
    <source>
        <dbReference type="PROSITE" id="PS50110"/>
    </source>
</evidence>
<dbReference type="PROSITE" id="PS50110">
    <property type="entry name" value="RESPONSE_REGULATORY"/>
    <property type="match status" value="1"/>
</dbReference>
<dbReference type="InterPro" id="IPR050595">
    <property type="entry name" value="Bact_response_regulator"/>
</dbReference>
<protein>
    <submittedName>
        <fullName evidence="4">Response regulator</fullName>
    </submittedName>
</protein>
<sequence length="120" mass="12794">MNILIVDDDPLAGELVAALLEDLGHACRWVENGLEALERLAADAGITLVISDLNMPLISGLDLFGELRERGHMQPFILLTGDDPAPIAARTPGLCAVLMKDEALEESLPALVEGLARRGV</sequence>